<name>A0AAI9U0R0_9PEZI</name>
<dbReference type="AlphaFoldDB" id="A0AAI9U0R0"/>
<proteinExistence type="predicted"/>
<reference evidence="2 3" key="1">
    <citation type="submission" date="2016-10" db="EMBL/GenBank/DDBJ databases">
        <title>The genome sequence of Colletotrichum fioriniae PJ7.</title>
        <authorList>
            <person name="Baroncelli R."/>
        </authorList>
    </citation>
    <scope>NUCLEOTIDE SEQUENCE [LARGE SCALE GENOMIC DNA]</scope>
    <source>
        <strain evidence="2">Col 31</strain>
    </source>
</reference>
<protein>
    <submittedName>
        <fullName evidence="2">Uncharacterized protein</fullName>
    </submittedName>
</protein>
<organism evidence="2 3">
    <name type="scientific">Colletotrichum melonis</name>
    <dbReference type="NCBI Taxonomy" id="1209925"/>
    <lineage>
        <taxon>Eukaryota</taxon>
        <taxon>Fungi</taxon>
        <taxon>Dikarya</taxon>
        <taxon>Ascomycota</taxon>
        <taxon>Pezizomycotina</taxon>
        <taxon>Sordariomycetes</taxon>
        <taxon>Hypocreomycetidae</taxon>
        <taxon>Glomerellales</taxon>
        <taxon>Glomerellaceae</taxon>
        <taxon>Colletotrichum</taxon>
        <taxon>Colletotrichum acutatum species complex</taxon>
    </lineage>
</organism>
<dbReference type="Proteomes" id="UP001239795">
    <property type="component" value="Unassembled WGS sequence"/>
</dbReference>
<comment type="caution">
    <text evidence="2">The sequence shown here is derived from an EMBL/GenBank/DDBJ whole genome shotgun (WGS) entry which is preliminary data.</text>
</comment>
<evidence type="ECO:0000313" key="3">
    <source>
        <dbReference type="Proteomes" id="UP001239795"/>
    </source>
</evidence>
<feature type="region of interest" description="Disordered" evidence="1">
    <location>
        <begin position="90"/>
        <end position="129"/>
    </location>
</feature>
<feature type="compositionally biased region" description="Polar residues" evidence="1">
    <location>
        <begin position="90"/>
        <end position="109"/>
    </location>
</feature>
<keyword evidence="3" id="KW-1185">Reference proteome</keyword>
<feature type="compositionally biased region" description="Polar residues" evidence="1">
    <location>
        <begin position="35"/>
        <end position="74"/>
    </location>
</feature>
<dbReference type="EMBL" id="MLGG01000068">
    <property type="protein sequence ID" value="KAK1449524.1"/>
    <property type="molecule type" value="Genomic_DNA"/>
</dbReference>
<evidence type="ECO:0000256" key="1">
    <source>
        <dbReference type="SAM" id="MobiDB-lite"/>
    </source>
</evidence>
<gene>
    <name evidence="2" type="ORF">CMEL01_08839</name>
</gene>
<feature type="compositionally biased region" description="Basic residues" evidence="1">
    <location>
        <begin position="120"/>
        <end position="129"/>
    </location>
</feature>
<evidence type="ECO:0000313" key="2">
    <source>
        <dbReference type="EMBL" id="KAK1449524.1"/>
    </source>
</evidence>
<sequence length="129" mass="14306">MLIQPPSSLPWSLGMELSLQLSLTNSSRCYYKSGMSRSEPSANLETLEENSLTNMSHSKASSSQSLVEYPTGSSRAAPYSVDRFMVESSSWTPLSQRTGSPRTTYNDLMQSDLDGLLHQAKQRPRIANK</sequence>
<feature type="region of interest" description="Disordered" evidence="1">
    <location>
        <begin position="32"/>
        <end position="74"/>
    </location>
</feature>
<accession>A0AAI9U0R0</accession>